<name>A0A8X7XBA4_POLSE</name>
<evidence type="ECO:0000256" key="1">
    <source>
        <dbReference type="ARBA" id="ARBA00022737"/>
    </source>
</evidence>
<dbReference type="InterPro" id="IPR035914">
    <property type="entry name" value="Sperma_CUB_dom_sf"/>
</dbReference>
<comment type="caution">
    <text evidence="3">Lacks conserved residue(s) required for the propagation of feature annotation.</text>
</comment>
<dbReference type="SUPFAM" id="SSF49854">
    <property type="entry name" value="Spermadhesin, CUB domain"/>
    <property type="match status" value="4"/>
</dbReference>
<keyword evidence="2" id="KW-1015">Disulfide bond</keyword>
<evidence type="ECO:0000313" key="8">
    <source>
        <dbReference type="Proteomes" id="UP000886611"/>
    </source>
</evidence>
<keyword evidence="5" id="KW-0472">Membrane</keyword>
<dbReference type="PROSITE" id="PS01180">
    <property type="entry name" value="CUB"/>
    <property type="match status" value="4"/>
</dbReference>
<keyword evidence="1" id="KW-0677">Repeat</keyword>
<keyword evidence="5" id="KW-1133">Transmembrane helix</keyword>
<dbReference type="Gene3D" id="2.60.120.290">
    <property type="entry name" value="Spermadhesin, CUB domain"/>
    <property type="match status" value="4"/>
</dbReference>
<gene>
    <name evidence="7" type="primary">Tll1_0</name>
    <name evidence="7" type="ORF">GTO96_0016107</name>
</gene>
<dbReference type="PANTHER" id="PTHR24251">
    <property type="entry name" value="OVOCHYMASE-RELATED"/>
    <property type="match status" value="1"/>
</dbReference>
<dbReference type="InterPro" id="IPR009003">
    <property type="entry name" value="Peptidase_S1_PA"/>
</dbReference>
<feature type="domain" description="CUB" evidence="6">
    <location>
        <begin position="472"/>
        <end position="587"/>
    </location>
</feature>
<evidence type="ECO:0000256" key="5">
    <source>
        <dbReference type="SAM" id="Phobius"/>
    </source>
</evidence>
<evidence type="ECO:0000259" key="6">
    <source>
        <dbReference type="PROSITE" id="PS01180"/>
    </source>
</evidence>
<feature type="domain" description="CUB" evidence="6">
    <location>
        <begin position="95"/>
        <end position="205"/>
    </location>
</feature>
<dbReference type="AlphaFoldDB" id="A0A8X7XBA4"/>
<protein>
    <submittedName>
        <fullName evidence="7">TLL1 protein</fullName>
    </submittedName>
</protein>
<evidence type="ECO:0000256" key="2">
    <source>
        <dbReference type="ARBA" id="ARBA00023157"/>
    </source>
</evidence>
<keyword evidence="8" id="KW-1185">Reference proteome</keyword>
<feature type="domain" description="CUB" evidence="6">
    <location>
        <begin position="216"/>
        <end position="327"/>
    </location>
</feature>
<evidence type="ECO:0000256" key="3">
    <source>
        <dbReference type="PROSITE-ProRule" id="PRU00059"/>
    </source>
</evidence>
<proteinExistence type="predicted"/>
<dbReference type="Proteomes" id="UP000886611">
    <property type="component" value="Unassembled WGS sequence"/>
</dbReference>
<dbReference type="EMBL" id="JAATIS010001721">
    <property type="protein sequence ID" value="KAG2465528.1"/>
    <property type="molecule type" value="Genomic_DNA"/>
</dbReference>
<feature type="region of interest" description="Disordered" evidence="4">
    <location>
        <begin position="646"/>
        <end position="665"/>
    </location>
</feature>
<evidence type="ECO:0000313" key="7">
    <source>
        <dbReference type="EMBL" id="KAG2465528.1"/>
    </source>
</evidence>
<feature type="non-terminal residue" evidence="7">
    <location>
        <position position="1"/>
    </location>
</feature>
<sequence>MHEHSESRFSFQRSGRCYKLGRLKLQMSLSNMKHLSEDLVHSKCQQRGFSTLEKTLAVLFVLMTVASVGLVVLYFVDRGAHHEDDGAGGLTDSGCGSPMHQNGPSGVISSMKYPTEYENDARCSWVITVDADQVVLLWFEDISLEDTSPCAEDSITVRDSLGLLGRFCGHLKPKPVVSLGNTLLISFRSDEKQTARGFKASYKAVEPDMIAEIAGAGGVIQGDQGQLLTPGFPAKNYEDNALYQWKISVAANGRVKLIFDSFDLAPASCLDYVDIFDGHLKGSQLLGRFCGSTKPPILLSTGNTMVVRFVSDASDTAKGFSATFSLYLPPPPASTPAPMTSVPPQVDSGCDSSLLQFGHRGVIHSKNYPGPYPTDLRCSWNITVQQGLLVRLTVTDLAVASDAGQCKGDWLEVLDDLDQLGSHCGHALPPVLLSYSNRISLKFQSDQRLSDRGFSAIWEAIHPEDIEEIQGCGGYFDTEVGVIKSANWPLKYPGNRMCTWILNVPTGKRITLNFTYFDLEEQDLFTKKCFDNLVVFDVSSYGTRKYGPYCGNQWPPAILSVENKLVVRFHSDLFTEETGFRAFWTTDPLSPAPTEEAPQPNPWDDILIEWPSECGKPTIAPQVNTRIVNGEPARAHSWPWQVSMQVSRDTGNTSPGTAAAVEGEG</sequence>
<reference evidence="7 8" key="1">
    <citation type="journal article" date="2021" name="Cell">
        <title>Tracing the genetic footprints of vertebrate landing in non-teleost ray-finned fishes.</title>
        <authorList>
            <person name="Bi X."/>
            <person name="Wang K."/>
            <person name="Yang L."/>
            <person name="Pan H."/>
            <person name="Jiang H."/>
            <person name="Wei Q."/>
            <person name="Fang M."/>
            <person name="Yu H."/>
            <person name="Zhu C."/>
            <person name="Cai Y."/>
            <person name="He Y."/>
            <person name="Gan X."/>
            <person name="Zeng H."/>
            <person name="Yu D."/>
            <person name="Zhu Y."/>
            <person name="Jiang H."/>
            <person name="Qiu Q."/>
            <person name="Yang H."/>
            <person name="Zhang Y.E."/>
            <person name="Wang W."/>
            <person name="Zhu M."/>
            <person name="He S."/>
            <person name="Zhang G."/>
        </authorList>
    </citation>
    <scope>NUCLEOTIDE SEQUENCE [LARGE SCALE GENOMIC DNA]</scope>
    <source>
        <strain evidence="7">Bchr_013</strain>
    </source>
</reference>
<dbReference type="SMART" id="SM00042">
    <property type="entry name" value="CUB"/>
    <property type="match status" value="4"/>
</dbReference>
<dbReference type="PANTHER" id="PTHR24251:SF41">
    <property type="entry name" value="DELETED IN MALIGNANT BRAIN TUMORS 1 PROTEIN-LIKE"/>
    <property type="match status" value="1"/>
</dbReference>
<dbReference type="InterPro" id="IPR000859">
    <property type="entry name" value="CUB_dom"/>
</dbReference>
<evidence type="ECO:0000256" key="4">
    <source>
        <dbReference type="SAM" id="MobiDB-lite"/>
    </source>
</evidence>
<accession>A0A8X7XBA4</accession>
<dbReference type="SUPFAM" id="SSF50494">
    <property type="entry name" value="Trypsin-like serine proteases"/>
    <property type="match status" value="1"/>
</dbReference>
<dbReference type="Pfam" id="PF00431">
    <property type="entry name" value="CUB"/>
    <property type="match status" value="4"/>
</dbReference>
<comment type="caution">
    <text evidence="7">The sequence shown here is derived from an EMBL/GenBank/DDBJ whole genome shotgun (WGS) entry which is preliminary data.</text>
</comment>
<dbReference type="FunFam" id="2.60.120.290:FF:000005">
    <property type="entry name" value="Procollagen C-endopeptidase enhancer 1"/>
    <property type="match status" value="2"/>
</dbReference>
<dbReference type="CDD" id="cd00041">
    <property type="entry name" value="CUB"/>
    <property type="match status" value="4"/>
</dbReference>
<keyword evidence="5" id="KW-0812">Transmembrane</keyword>
<feature type="non-terminal residue" evidence="7">
    <location>
        <position position="665"/>
    </location>
</feature>
<feature type="compositionally biased region" description="Polar residues" evidence="4">
    <location>
        <begin position="646"/>
        <end position="656"/>
    </location>
</feature>
<dbReference type="FunFam" id="2.60.120.290:FF:000013">
    <property type="entry name" value="Membrane frizzled-related protein"/>
    <property type="match status" value="2"/>
</dbReference>
<feature type="domain" description="CUB" evidence="6">
    <location>
        <begin position="350"/>
        <end position="461"/>
    </location>
</feature>
<feature type="transmembrane region" description="Helical" evidence="5">
    <location>
        <begin position="56"/>
        <end position="76"/>
    </location>
</feature>
<organism evidence="7 8">
    <name type="scientific">Polypterus senegalus</name>
    <name type="common">Senegal bichir</name>
    <dbReference type="NCBI Taxonomy" id="55291"/>
    <lineage>
        <taxon>Eukaryota</taxon>
        <taxon>Metazoa</taxon>
        <taxon>Chordata</taxon>
        <taxon>Craniata</taxon>
        <taxon>Vertebrata</taxon>
        <taxon>Euteleostomi</taxon>
        <taxon>Actinopterygii</taxon>
        <taxon>Polypteriformes</taxon>
        <taxon>Polypteridae</taxon>
        <taxon>Polypterus</taxon>
    </lineage>
</organism>